<gene>
    <name evidence="1" type="ORF">ACFQDH_12300</name>
</gene>
<proteinExistence type="predicted"/>
<keyword evidence="2" id="KW-1185">Reference proteome</keyword>
<dbReference type="RefSeq" id="WP_382401675.1">
    <property type="nucleotide sequence ID" value="NZ_JBHSWH010000001.1"/>
</dbReference>
<dbReference type="Proteomes" id="UP001596298">
    <property type="component" value="Unassembled WGS sequence"/>
</dbReference>
<accession>A0ABW2AHI6</accession>
<reference evidence="2" key="1">
    <citation type="journal article" date="2019" name="Int. J. Syst. Evol. Microbiol.">
        <title>The Global Catalogue of Microorganisms (GCM) 10K type strain sequencing project: providing services to taxonomists for standard genome sequencing and annotation.</title>
        <authorList>
            <consortium name="The Broad Institute Genomics Platform"/>
            <consortium name="The Broad Institute Genome Sequencing Center for Infectious Disease"/>
            <person name="Wu L."/>
            <person name="Ma J."/>
        </authorList>
    </citation>
    <scope>NUCLEOTIDE SEQUENCE [LARGE SCALE GENOMIC DNA]</scope>
    <source>
        <strain evidence="2">CCUG 58127</strain>
    </source>
</reference>
<sequence>MWVDSEGVFHTASLPDPALLIGASMVDFIRNSGLLKRARIQRIVDKEEERFLEDARSAVDIAAYGTDRPYPPHPVFGTVTNVRELRAGLEAVSMTWRLDAIVTIDEMLG</sequence>
<evidence type="ECO:0000313" key="2">
    <source>
        <dbReference type="Proteomes" id="UP001596298"/>
    </source>
</evidence>
<protein>
    <submittedName>
        <fullName evidence="1">Uncharacterized protein</fullName>
    </submittedName>
</protein>
<organism evidence="1 2">
    <name type="scientific">Flexivirga alba</name>
    <dbReference type="NCBI Taxonomy" id="702742"/>
    <lineage>
        <taxon>Bacteria</taxon>
        <taxon>Bacillati</taxon>
        <taxon>Actinomycetota</taxon>
        <taxon>Actinomycetes</taxon>
        <taxon>Micrococcales</taxon>
        <taxon>Dermacoccaceae</taxon>
        <taxon>Flexivirga</taxon>
    </lineage>
</organism>
<dbReference type="EMBL" id="JBHSWH010000001">
    <property type="protein sequence ID" value="MFC6706019.1"/>
    <property type="molecule type" value="Genomic_DNA"/>
</dbReference>
<evidence type="ECO:0000313" key="1">
    <source>
        <dbReference type="EMBL" id="MFC6706019.1"/>
    </source>
</evidence>
<comment type="caution">
    <text evidence="1">The sequence shown here is derived from an EMBL/GenBank/DDBJ whole genome shotgun (WGS) entry which is preliminary data.</text>
</comment>
<name>A0ABW2AHI6_9MICO</name>